<evidence type="ECO:0000313" key="2">
    <source>
        <dbReference type="Proteomes" id="UP001501391"/>
    </source>
</evidence>
<organism evidence="1 2">
    <name type="scientific">Streptomyces bangladeshensis</name>
    <dbReference type="NCBI Taxonomy" id="295352"/>
    <lineage>
        <taxon>Bacteria</taxon>
        <taxon>Bacillati</taxon>
        <taxon>Actinomycetota</taxon>
        <taxon>Actinomycetes</taxon>
        <taxon>Kitasatosporales</taxon>
        <taxon>Streptomycetaceae</taxon>
        <taxon>Streptomyces</taxon>
    </lineage>
</organism>
<dbReference type="RefSeq" id="WP_346164389.1">
    <property type="nucleotide sequence ID" value="NZ_BAAAOQ010000039.1"/>
</dbReference>
<sequence>MNFGEPLLRPTAGTTPPDAFDHHHVQAASDHWAREHGGLRDGEHVPVLRARAGSPHGYPRRWGRYAILYCTHCRRNHHHGALDWLRPGDLVDRHAHCGDTPEGYGRTGYLLLIEKFPSARTYRRDLLRSAVVPGVPEGRYERREGGWRLLD</sequence>
<comment type="caution">
    <text evidence="1">The sequence shown here is derived from an EMBL/GenBank/DDBJ whole genome shotgun (WGS) entry which is preliminary data.</text>
</comment>
<gene>
    <name evidence="1" type="ORF">GCM10009787_75670</name>
</gene>
<reference evidence="1 2" key="1">
    <citation type="journal article" date="2019" name="Int. J. Syst. Evol. Microbiol.">
        <title>The Global Catalogue of Microorganisms (GCM) 10K type strain sequencing project: providing services to taxonomists for standard genome sequencing and annotation.</title>
        <authorList>
            <consortium name="The Broad Institute Genomics Platform"/>
            <consortium name="The Broad Institute Genome Sequencing Center for Infectious Disease"/>
            <person name="Wu L."/>
            <person name="Ma J."/>
        </authorList>
    </citation>
    <scope>NUCLEOTIDE SEQUENCE [LARGE SCALE GENOMIC DNA]</scope>
    <source>
        <strain evidence="1 2">JCM 14924</strain>
    </source>
</reference>
<dbReference type="EMBL" id="BAAAOQ010000039">
    <property type="protein sequence ID" value="GAA2205259.1"/>
    <property type="molecule type" value="Genomic_DNA"/>
</dbReference>
<protein>
    <submittedName>
        <fullName evidence="1">Uncharacterized protein</fullName>
    </submittedName>
</protein>
<evidence type="ECO:0000313" key="1">
    <source>
        <dbReference type="EMBL" id="GAA2205259.1"/>
    </source>
</evidence>
<proteinExistence type="predicted"/>
<accession>A0ABN3C905</accession>
<dbReference type="Proteomes" id="UP001501391">
    <property type="component" value="Unassembled WGS sequence"/>
</dbReference>
<keyword evidence="2" id="KW-1185">Reference proteome</keyword>
<name>A0ABN3C905_9ACTN</name>